<evidence type="ECO:0000256" key="5">
    <source>
        <dbReference type="PIRSR" id="PIRSR602403-1"/>
    </source>
</evidence>
<evidence type="ECO:0000256" key="4">
    <source>
        <dbReference type="ARBA" id="ARBA00023004"/>
    </source>
</evidence>
<dbReference type="InterPro" id="IPR001128">
    <property type="entry name" value="Cyt_P450"/>
</dbReference>
<keyword evidence="4 5" id="KW-0408">Iron</keyword>
<dbReference type="PRINTS" id="PR00385">
    <property type="entry name" value="P450"/>
</dbReference>
<proteinExistence type="inferred from homology"/>
<dbReference type="Gene3D" id="1.10.630.10">
    <property type="entry name" value="Cytochrome P450"/>
    <property type="match status" value="1"/>
</dbReference>
<sequence length="542" mass="60427">MSLTLALLVLVSTISSFAIKHHLGLGWDACLLPLLVAGPFLFSTYRIYIHPNFLSSLRHLPQPKGALPFIGHDLALFQQPPAQDFGRWMREVPNDGLIHFRGTFGSSRLLVTNPKAIAEVLVTRAYDLQKPPALAELCRKFIGTGLITAEGNEHKKLRKDSSPAFSFRRIKDLYPIFWKVSSQFTHDVTRQMMQKATPIVEINHWANLATTDIIGMAAMGKDFQSLKQGQDHPLIENFEEITNPSTEKVVYFALNILGLSKVVRILPWHMNKLADTISTNLYNICSGLVNQKQAELATTEPDTHKDILSHLIASTALDHKQLVDQLLTILSAGHGTTSVTFTWMTHLLAKNPEIQCRLRAEIHQNVPPPNEPISGDDLASILQSLPLLNGVCNETLRLYPAINIIYRNTVRPTLLLENLVPAGVQVILSPWAINRNECLWGADAASFRPERWIDTDAETGVEKSNNSGGAESNYANLTFLHGPRSCIGHNFAVAELRCLATMFVGRFEFEMADPDEVVIPYGNLGAKPKNGMRLRMRPTEAW</sequence>
<keyword evidence="3 5" id="KW-0479">Metal-binding</keyword>
<evidence type="ECO:0000313" key="7">
    <source>
        <dbReference type="EMBL" id="KAF2716477.1"/>
    </source>
</evidence>
<protein>
    <submittedName>
        <fullName evidence="7">Cytochrome P450 3A4</fullName>
    </submittedName>
</protein>
<name>A0A9P4PX04_9PEZI</name>
<evidence type="ECO:0000256" key="1">
    <source>
        <dbReference type="ARBA" id="ARBA00001971"/>
    </source>
</evidence>
<keyword evidence="8" id="KW-1185">Reference proteome</keyword>
<gene>
    <name evidence="7" type="ORF">K431DRAFT_307748</name>
</gene>
<dbReference type="InterPro" id="IPR050121">
    <property type="entry name" value="Cytochrome_P450_monoxygenase"/>
</dbReference>
<feature type="chain" id="PRO_5040254561" evidence="6">
    <location>
        <begin position="19"/>
        <end position="542"/>
    </location>
</feature>
<evidence type="ECO:0000256" key="3">
    <source>
        <dbReference type="ARBA" id="ARBA00022723"/>
    </source>
</evidence>
<evidence type="ECO:0000313" key="8">
    <source>
        <dbReference type="Proteomes" id="UP000799441"/>
    </source>
</evidence>
<comment type="similarity">
    <text evidence="2">Belongs to the cytochrome P450 family.</text>
</comment>
<dbReference type="PANTHER" id="PTHR24305:SF166">
    <property type="entry name" value="CYTOCHROME P450 12A4, MITOCHONDRIAL-RELATED"/>
    <property type="match status" value="1"/>
</dbReference>
<dbReference type="OrthoDB" id="1470350at2759"/>
<dbReference type="SUPFAM" id="SSF48264">
    <property type="entry name" value="Cytochrome P450"/>
    <property type="match status" value="1"/>
</dbReference>
<evidence type="ECO:0000256" key="2">
    <source>
        <dbReference type="ARBA" id="ARBA00010617"/>
    </source>
</evidence>
<feature type="binding site" description="axial binding residue" evidence="5">
    <location>
        <position position="486"/>
    </location>
    <ligand>
        <name>heme</name>
        <dbReference type="ChEBI" id="CHEBI:30413"/>
    </ligand>
    <ligandPart>
        <name>Fe</name>
        <dbReference type="ChEBI" id="CHEBI:18248"/>
    </ligandPart>
</feature>
<dbReference type="PANTHER" id="PTHR24305">
    <property type="entry name" value="CYTOCHROME P450"/>
    <property type="match status" value="1"/>
</dbReference>
<keyword evidence="6" id="KW-0732">Signal</keyword>
<comment type="caution">
    <text evidence="7">The sequence shown here is derived from an EMBL/GenBank/DDBJ whole genome shotgun (WGS) entry which is preliminary data.</text>
</comment>
<comment type="cofactor">
    <cofactor evidence="1 5">
        <name>heme</name>
        <dbReference type="ChEBI" id="CHEBI:30413"/>
    </cofactor>
</comment>
<feature type="signal peptide" evidence="6">
    <location>
        <begin position="1"/>
        <end position="18"/>
    </location>
</feature>
<evidence type="ECO:0000256" key="6">
    <source>
        <dbReference type="SAM" id="SignalP"/>
    </source>
</evidence>
<dbReference type="InterPro" id="IPR002403">
    <property type="entry name" value="Cyt_P450_E_grp-IV"/>
</dbReference>
<keyword evidence="5" id="KW-0349">Heme</keyword>
<dbReference type="GO" id="GO:0005506">
    <property type="term" value="F:iron ion binding"/>
    <property type="evidence" value="ECO:0007669"/>
    <property type="project" value="InterPro"/>
</dbReference>
<accession>A0A9P4PX04</accession>
<reference evidence="7" key="1">
    <citation type="journal article" date="2020" name="Stud. Mycol.">
        <title>101 Dothideomycetes genomes: a test case for predicting lifestyles and emergence of pathogens.</title>
        <authorList>
            <person name="Haridas S."/>
            <person name="Albert R."/>
            <person name="Binder M."/>
            <person name="Bloem J."/>
            <person name="Labutti K."/>
            <person name="Salamov A."/>
            <person name="Andreopoulos B."/>
            <person name="Baker S."/>
            <person name="Barry K."/>
            <person name="Bills G."/>
            <person name="Bluhm B."/>
            <person name="Cannon C."/>
            <person name="Castanera R."/>
            <person name="Culley D."/>
            <person name="Daum C."/>
            <person name="Ezra D."/>
            <person name="Gonzalez J."/>
            <person name="Henrissat B."/>
            <person name="Kuo A."/>
            <person name="Liang C."/>
            <person name="Lipzen A."/>
            <person name="Lutzoni F."/>
            <person name="Magnuson J."/>
            <person name="Mondo S."/>
            <person name="Nolan M."/>
            <person name="Ohm R."/>
            <person name="Pangilinan J."/>
            <person name="Park H.-J."/>
            <person name="Ramirez L."/>
            <person name="Alfaro M."/>
            <person name="Sun H."/>
            <person name="Tritt A."/>
            <person name="Yoshinaga Y."/>
            <person name="Zwiers L.-H."/>
            <person name="Turgeon B."/>
            <person name="Goodwin S."/>
            <person name="Spatafora J."/>
            <person name="Crous P."/>
            <person name="Grigoriev I."/>
        </authorList>
    </citation>
    <scope>NUCLEOTIDE SEQUENCE</scope>
    <source>
        <strain evidence="7">CBS 116435</strain>
    </source>
</reference>
<organism evidence="7 8">
    <name type="scientific">Polychaeton citri CBS 116435</name>
    <dbReference type="NCBI Taxonomy" id="1314669"/>
    <lineage>
        <taxon>Eukaryota</taxon>
        <taxon>Fungi</taxon>
        <taxon>Dikarya</taxon>
        <taxon>Ascomycota</taxon>
        <taxon>Pezizomycotina</taxon>
        <taxon>Dothideomycetes</taxon>
        <taxon>Dothideomycetidae</taxon>
        <taxon>Capnodiales</taxon>
        <taxon>Capnodiaceae</taxon>
        <taxon>Polychaeton</taxon>
    </lineage>
</organism>
<dbReference type="EMBL" id="MU003873">
    <property type="protein sequence ID" value="KAF2716477.1"/>
    <property type="molecule type" value="Genomic_DNA"/>
</dbReference>
<dbReference type="InterPro" id="IPR036396">
    <property type="entry name" value="Cyt_P450_sf"/>
</dbReference>
<dbReference type="GO" id="GO:0016705">
    <property type="term" value="F:oxidoreductase activity, acting on paired donors, with incorporation or reduction of molecular oxygen"/>
    <property type="evidence" value="ECO:0007669"/>
    <property type="project" value="InterPro"/>
</dbReference>
<dbReference type="GO" id="GO:0004497">
    <property type="term" value="F:monooxygenase activity"/>
    <property type="evidence" value="ECO:0007669"/>
    <property type="project" value="InterPro"/>
</dbReference>
<dbReference type="GO" id="GO:0020037">
    <property type="term" value="F:heme binding"/>
    <property type="evidence" value="ECO:0007669"/>
    <property type="project" value="InterPro"/>
</dbReference>
<dbReference type="Proteomes" id="UP000799441">
    <property type="component" value="Unassembled WGS sequence"/>
</dbReference>
<dbReference type="Pfam" id="PF00067">
    <property type="entry name" value="p450"/>
    <property type="match status" value="1"/>
</dbReference>
<dbReference type="PRINTS" id="PR00465">
    <property type="entry name" value="EP450IV"/>
</dbReference>
<dbReference type="AlphaFoldDB" id="A0A9P4PX04"/>
<dbReference type="CDD" id="cd11069">
    <property type="entry name" value="CYP_FUM15-like"/>
    <property type="match status" value="1"/>
</dbReference>